<evidence type="ECO:0000256" key="8">
    <source>
        <dbReference type="ARBA" id="ARBA00022840"/>
    </source>
</evidence>
<dbReference type="Proteomes" id="UP000193986">
    <property type="component" value="Unassembled WGS sequence"/>
</dbReference>
<evidence type="ECO:0000256" key="3">
    <source>
        <dbReference type="ARBA" id="ARBA00022528"/>
    </source>
</evidence>
<dbReference type="SUPFAM" id="SSF52540">
    <property type="entry name" value="P-loop containing nucleoside triphosphate hydrolases"/>
    <property type="match status" value="1"/>
</dbReference>
<evidence type="ECO:0000313" key="15">
    <source>
        <dbReference type="EMBL" id="ORY32822.1"/>
    </source>
</evidence>
<evidence type="ECO:0000256" key="4">
    <source>
        <dbReference type="ARBA" id="ARBA00022640"/>
    </source>
</evidence>
<keyword evidence="6 15" id="KW-0378">Hydrolase</keyword>
<dbReference type="SMART" id="SM00490">
    <property type="entry name" value="HELICc"/>
    <property type="match status" value="1"/>
</dbReference>
<dbReference type="FunFam" id="1.20.120.1080:FF:000002">
    <property type="entry name" value="Putative ATP-dependent RNA helicase DHX36"/>
    <property type="match status" value="1"/>
</dbReference>
<keyword evidence="4" id="KW-0934">Plastid</keyword>
<keyword evidence="9" id="KW-0694">RNA-binding</keyword>
<dbReference type="Pfam" id="PF07717">
    <property type="entry name" value="OB_NTP_bind"/>
    <property type="match status" value="1"/>
</dbReference>
<feature type="compositionally biased region" description="Acidic residues" evidence="12">
    <location>
        <begin position="279"/>
        <end position="290"/>
    </location>
</feature>
<dbReference type="EC" id="3.6.4.13" evidence="2"/>
<dbReference type="CDD" id="cd17917">
    <property type="entry name" value="DEXHc_RHA-like"/>
    <property type="match status" value="1"/>
</dbReference>
<keyword evidence="10" id="KW-0809">Transit peptide</keyword>
<evidence type="ECO:0000256" key="7">
    <source>
        <dbReference type="ARBA" id="ARBA00022806"/>
    </source>
</evidence>
<dbReference type="STRING" id="71784.A0A1Y2BDB3"/>
<evidence type="ECO:0000256" key="2">
    <source>
        <dbReference type="ARBA" id="ARBA00012552"/>
    </source>
</evidence>
<evidence type="ECO:0000256" key="10">
    <source>
        <dbReference type="ARBA" id="ARBA00022946"/>
    </source>
</evidence>
<dbReference type="PANTHER" id="PTHR18934:SF145">
    <property type="entry name" value="ATP-DEPENDENT RNA HELICASE DHX57-RELATED"/>
    <property type="match status" value="1"/>
</dbReference>
<dbReference type="PANTHER" id="PTHR18934">
    <property type="entry name" value="ATP-DEPENDENT RNA HELICASE"/>
    <property type="match status" value="1"/>
</dbReference>
<evidence type="ECO:0000256" key="1">
    <source>
        <dbReference type="ARBA" id="ARBA00004229"/>
    </source>
</evidence>
<feature type="compositionally biased region" description="Low complexity" evidence="12">
    <location>
        <begin position="252"/>
        <end position="269"/>
    </location>
</feature>
<dbReference type="InterPro" id="IPR014001">
    <property type="entry name" value="Helicase_ATP-bd"/>
</dbReference>
<dbReference type="OrthoDB" id="5600252at2759"/>
<protein>
    <recommendedName>
        <fullName evidence="2">RNA helicase</fullName>
        <ecNumber evidence="2">3.6.4.13</ecNumber>
    </recommendedName>
</protein>
<accession>A0A1Y2BDB3</accession>
<dbReference type="SMART" id="SM00487">
    <property type="entry name" value="DEXDc"/>
    <property type="match status" value="1"/>
</dbReference>
<dbReference type="Pfam" id="PF00271">
    <property type="entry name" value="Helicase_C"/>
    <property type="match status" value="1"/>
</dbReference>
<dbReference type="CDD" id="cd18791">
    <property type="entry name" value="SF2_C_RHA"/>
    <property type="match status" value="1"/>
</dbReference>
<dbReference type="Pfam" id="PF21010">
    <property type="entry name" value="HA2_C"/>
    <property type="match status" value="1"/>
</dbReference>
<evidence type="ECO:0000256" key="11">
    <source>
        <dbReference type="ARBA" id="ARBA00047984"/>
    </source>
</evidence>
<keyword evidence="3" id="KW-0150">Chloroplast</keyword>
<evidence type="ECO:0000259" key="14">
    <source>
        <dbReference type="PROSITE" id="PS51194"/>
    </source>
</evidence>
<reference evidence="15 16" key="1">
    <citation type="submission" date="2016-07" db="EMBL/GenBank/DDBJ databases">
        <title>Pervasive Adenine N6-methylation of Active Genes in Fungi.</title>
        <authorList>
            <consortium name="DOE Joint Genome Institute"/>
            <person name="Mondo S.J."/>
            <person name="Dannebaum R.O."/>
            <person name="Kuo R.C."/>
            <person name="Labutti K."/>
            <person name="Haridas S."/>
            <person name="Kuo A."/>
            <person name="Salamov A."/>
            <person name="Ahrendt S.R."/>
            <person name="Lipzen A."/>
            <person name="Sullivan W."/>
            <person name="Andreopoulos W.B."/>
            <person name="Clum A."/>
            <person name="Lindquist E."/>
            <person name="Daum C."/>
            <person name="Ramamoorthy G.K."/>
            <person name="Gryganskyi A."/>
            <person name="Culley D."/>
            <person name="Magnuson J.K."/>
            <person name="James T.Y."/>
            <person name="O'Malley M.A."/>
            <person name="Stajich J.E."/>
            <person name="Spatafora J.W."/>
            <person name="Visel A."/>
            <person name="Grigoriev I.V."/>
        </authorList>
    </citation>
    <scope>NUCLEOTIDE SEQUENCE [LARGE SCALE GENOMIC DNA]</scope>
    <source>
        <strain evidence="15 16">68-887.2</strain>
    </source>
</reference>
<evidence type="ECO:0000256" key="6">
    <source>
        <dbReference type="ARBA" id="ARBA00022801"/>
    </source>
</evidence>
<dbReference type="InterPro" id="IPR011709">
    <property type="entry name" value="DEAD-box_helicase_OB_fold"/>
</dbReference>
<dbReference type="SMART" id="SM00847">
    <property type="entry name" value="HA2"/>
    <property type="match status" value="1"/>
</dbReference>
<keyword evidence="7" id="KW-0347">Helicase</keyword>
<feature type="domain" description="Helicase C-terminal" evidence="14">
    <location>
        <begin position="920"/>
        <end position="1096"/>
    </location>
</feature>
<dbReference type="GO" id="GO:0005524">
    <property type="term" value="F:ATP binding"/>
    <property type="evidence" value="ECO:0007669"/>
    <property type="project" value="UniProtKB-KW"/>
</dbReference>
<dbReference type="Gene3D" id="1.20.120.1080">
    <property type="match status" value="1"/>
</dbReference>
<dbReference type="InterPro" id="IPR001650">
    <property type="entry name" value="Helicase_C-like"/>
</dbReference>
<dbReference type="InterPro" id="IPR027417">
    <property type="entry name" value="P-loop_NTPase"/>
</dbReference>
<dbReference type="GO" id="GO:0003723">
    <property type="term" value="F:RNA binding"/>
    <property type="evidence" value="ECO:0007669"/>
    <property type="project" value="UniProtKB-KW"/>
</dbReference>
<dbReference type="FunCoup" id="A0A1Y2BDB3">
    <property type="interactions" value="356"/>
</dbReference>
<organism evidence="15 16">
    <name type="scientific">Naematelia encephala</name>
    <dbReference type="NCBI Taxonomy" id="71784"/>
    <lineage>
        <taxon>Eukaryota</taxon>
        <taxon>Fungi</taxon>
        <taxon>Dikarya</taxon>
        <taxon>Basidiomycota</taxon>
        <taxon>Agaricomycotina</taxon>
        <taxon>Tremellomycetes</taxon>
        <taxon>Tremellales</taxon>
        <taxon>Naemateliaceae</taxon>
        <taxon>Naematelia</taxon>
    </lineage>
</organism>
<dbReference type="GO" id="GO:0016787">
    <property type="term" value="F:hydrolase activity"/>
    <property type="evidence" value="ECO:0007669"/>
    <property type="project" value="UniProtKB-KW"/>
</dbReference>
<keyword evidence="16" id="KW-1185">Reference proteome</keyword>
<evidence type="ECO:0000256" key="12">
    <source>
        <dbReference type="SAM" id="MobiDB-lite"/>
    </source>
</evidence>
<feature type="domain" description="Helicase ATP-binding" evidence="13">
    <location>
        <begin position="646"/>
        <end position="824"/>
    </location>
</feature>
<feature type="compositionally biased region" description="Basic and acidic residues" evidence="12">
    <location>
        <begin position="24"/>
        <end position="36"/>
    </location>
</feature>
<dbReference type="InParanoid" id="A0A1Y2BDB3"/>
<evidence type="ECO:0000256" key="5">
    <source>
        <dbReference type="ARBA" id="ARBA00022741"/>
    </source>
</evidence>
<proteinExistence type="predicted"/>
<comment type="subcellular location">
    <subcellularLocation>
        <location evidence="1">Plastid</location>
        <location evidence="1">Chloroplast</location>
    </subcellularLocation>
</comment>
<feature type="region of interest" description="Disordered" evidence="12">
    <location>
        <begin position="870"/>
        <end position="893"/>
    </location>
</feature>
<feature type="region of interest" description="Disordered" evidence="12">
    <location>
        <begin position="1"/>
        <end position="70"/>
    </location>
</feature>
<feature type="region of interest" description="Disordered" evidence="12">
    <location>
        <begin position="381"/>
        <end position="411"/>
    </location>
</feature>
<feature type="compositionally biased region" description="Acidic residues" evidence="12">
    <location>
        <begin position="398"/>
        <end position="411"/>
    </location>
</feature>
<keyword evidence="5" id="KW-0547">Nucleotide-binding</keyword>
<dbReference type="GO" id="GO:0003724">
    <property type="term" value="F:RNA helicase activity"/>
    <property type="evidence" value="ECO:0007669"/>
    <property type="project" value="UniProtKB-EC"/>
</dbReference>
<gene>
    <name evidence="15" type="ORF">BCR39DRAFT_557385</name>
</gene>
<name>A0A1Y2BDB3_9TREE</name>
<dbReference type="InterPro" id="IPR007502">
    <property type="entry name" value="Helicase-assoc_dom"/>
</dbReference>
<comment type="caution">
    <text evidence="15">The sequence shown here is derived from an EMBL/GenBank/DDBJ whole genome shotgun (WGS) entry which is preliminary data.</text>
</comment>
<dbReference type="Gene3D" id="3.40.50.300">
    <property type="entry name" value="P-loop containing nucleotide triphosphate hydrolases"/>
    <property type="match status" value="2"/>
</dbReference>
<evidence type="ECO:0000256" key="9">
    <source>
        <dbReference type="ARBA" id="ARBA00022884"/>
    </source>
</evidence>
<dbReference type="InterPro" id="IPR011545">
    <property type="entry name" value="DEAD/DEAH_box_helicase_dom"/>
</dbReference>
<dbReference type="FunFam" id="3.40.50.300:FF:000500">
    <property type="entry name" value="ATP-dependent RNA helicase DHX29"/>
    <property type="match status" value="1"/>
</dbReference>
<feature type="region of interest" description="Disordered" evidence="12">
    <location>
        <begin position="243"/>
        <end position="293"/>
    </location>
</feature>
<dbReference type="PROSITE" id="PS51194">
    <property type="entry name" value="HELICASE_CTER"/>
    <property type="match status" value="1"/>
</dbReference>
<dbReference type="EMBL" id="MCFC01000008">
    <property type="protein sequence ID" value="ORY32822.1"/>
    <property type="molecule type" value="Genomic_DNA"/>
</dbReference>
<keyword evidence="8" id="KW-0067">ATP-binding</keyword>
<evidence type="ECO:0000313" key="16">
    <source>
        <dbReference type="Proteomes" id="UP000193986"/>
    </source>
</evidence>
<dbReference type="PROSITE" id="PS51192">
    <property type="entry name" value="HELICASE_ATP_BIND_1"/>
    <property type="match status" value="1"/>
</dbReference>
<evidence type="ECO:0000259" key="13">
    <source>
        <dbReference type="PROSITE" id="PS51192"/>
    </source>
</evidence>
<comment type="catalytic activity">
    <reaction evidence="11">
        <text>ATP + H2O = ADP + phosphate + H(+)</text>
        <dbReference type="Rhea" id="RHEA:13065"/>
        <dbReference type="ChEBI" id="CHEBI:15377"/>
        <dbReference type="ChEBI" id="CHEBI:15378"/>
        <dbReference type="ChEBI" id="CHEBI:30616"/>
        <dbReference type="ChEBI" id="CHEBI:43474"/>
        <dbReference type="ChEBI" id="CHEBI:456216"/>
        <dbReference type="EC" id="3.6.4.13"/>
    </reaction>
</comment>
<dbReference type="Pfam" id="PF00270">
    <property type="entry name" value="DEAD"/>
    <property type="match status" value="1"/>
</dbReference>
<sequence length="1459" mass="161854">MAKKKLSLKPVQRGFATTSVPSKKPKDEPKPEEIDHQPVTVDSASTQQKDGERIEDTSQGNTSAAVKEDWDDEKAIEEAALQALVDRLHEKAEKEVVRILKTIEFDKRLAASFPKLEVNQNIRDRVLELALEEAGDDDGKEADALPEVRHITVPRATVDSDRILLRMFVAYHVLSQLGFTDERIVRCLEHGLGDGQGWEEGLEWMWLHLSEDECLRQGEFARKEEPTLPAPDDPLIEPILETTEIPKDNPNATTPAPASSASTVPSSPTQVSLFQSAESDSEGSDSDTDPDLNKANESWAQLMLELDSLKIAVGGGPGKKGKKGKVSGVVLETPEIRRVKEKMSKVEKEYLFNRKDADSIFKTLKAQRDVEALEARLQGKPVPTILPSGPDETKDAVQEELEPTGDTMEDEDDSGGLFGNMLDEPVVPTPIEDPRSTITVRSMPIPKQFSFAGNIPKNLLKAALAKSHKQAILTYVRLSGHSRAARAALEIRWSTSRRRVWRMEDIACDDMQEAENYVSTLALNEMSGCGELGGVNWRSMPLDYRDLWETLERARQVRLDAARRETWAKIQAIVEKKAVATIAGVDAPAPVSLASTSSYQPTIGRSERLDESLQAAFRFRQSSVAYQSMLRHRNTLPIAAFRDEIIDTLESTQIMVLSGETGCGKSTQLPSFILEDQLAKGRPCKIFVTEPRRISAISLAQRVSQELGDAPGQMGTNSSLVGYSIRLEAKVSASTRLAFVTNGIALRMLESGSGGGNRGTAFDEVTHIIVDEVHERSIDSDFLLIVLKSLMQQRPDLKVVLMSATLDAEKISSFFGGCPYLAVPGRTFPVRVNYLEDAVELTGWHIDESSQYAIRTRNIKSGVKQLEWTEEGAKADTDSDSDEDTPSDPSKLSATRYSARTVSTVNLLDSRQIAYDLIVRLLERICFEDEELQRFSAATLIFMPGLAEIRKLNDMIQGHPAFGAYDFVIYPLHSSISSEGQSAVFDIPPPGVRKIVISTNIAETGVTIPDITCVIDSGKHREMRYDEKRQISRLVETYIARSNAKQRRGRAGRVQEGLAFHLFTKARHDTQIAEHPIPEMLRLSLQDLALRIKILRVKLGNSIEDVLSKALDPPSPTNIQRAIASLVEVKALTANEEITPMGRLLSKLPMDVHLGKFLLVAALFKCLDPALTIAATLNSKSPFMTPFGFEAQADLAKKSFAVGNSDFLTIANVFSSWRRASDTPAFIMTFCRKNFVSQQNLQQIEELRQQLLAYLIDSSFVSTTQLQKQEINQARYSRGSRTRFVTVPRDLNVNAENPLIMGAALAAGLYPKLLSLDGNALKTIINQQTVAIHPSSINFRTPKSDFGTNYLAYFTIMQSKKLYAWETGPVDDRALAMLCGDTADFRLSASLLQLDRKIRYRVEPKTAMAIKVLRENFALAMSARLSGKALSEVQEKWFELGLKCLMTGVYQDEQQVGVV</sequence>
<dbReference type="FunFam" id="3.40.50.300:FF:000819">
    <property type="entry name" value="ATP dependent RNA helicase, putative"/>
    <property type="match status" value="1"/>
</dbReference>